<accession>A0A1H9L4K4</accession>
<dbReference type="RefSeq" id="WP_089737893.1">
    <property type="nucleotide sequence ID" value="NZ_FOGL01000001.1"/>
</dbReference>
<feature type="domain" description="Flagellar hook-length control protein-like C-terminal" evidence="2">
    <location>
        <begin position="404"/>
        <end position="469"/>
    </location>
</feature>
<feature type="compositionally biased region" description="Low complexity" evidence="1">
    <location>
        <begin position="491"/>
        <end position="500"/>
    </location>
</feature>
<evidence type="ECO:0000313" key="3">
    <source>
        <dbReference type="EMBL" id="SER06431.1"/>
    </source>
</evidence>
<proteinExistence type="predicted"/>
<evidence type="ECO:0000259" key="2">
    <source>
        <dbReference type="Pfam" id="PF02120"/>
    </source>
</evidence>
<evidence type="ECO:0000313" key="4">
    <source>
        <dbReference type="Proteomes" id="UP000199687"/>
    </source>
</evidence>
<protein>
    <submittedName>
        <fullName evidence="3">Hook-length control protein FliK</fullName>
    </submittedName>
</protein>
<dbReference type="AlphaFoldDB" id="A0A1H9L4K4"/>
<dbReference type="EMBL" id="FOGL01000001">
    <property type="protein sequence ID" value="SER06431.1"/>
    <property type="molecule type" value="Genomic_DNA"/>
</dbReference>
<dbReference type="STRING" id="531814.SAMN04487944_101102"/>
<name>A0A1H9L4K4_9BACI</name>
<dbReference type="InterPro" id="IPR038610">
    <property type="entry name" value="FliK-like_C_sf"/>
</dbReference>
<dbReference type="CDD" id="cd17470">
    <property type="entry name" value="T3SS_Flik_C"/>
    <property type="match status" value="1"/>
</dbReference>
<dbReference type="Pfam" id="PF02120">
    <property type="entry name" value="Flg_hook"/>
    <property type="match status" value="1"/>
</dbReference>
<sequence length="526" mass="58895">MFVGANFMANITTAQSLPNTKNQTGTGNSFQQLLSGVTGDQSDGNIRTMINSQEESNSATELLSILSEAPEEVLHLLRELLAGEEVSEESMEQVLSNSDLKDQKSTNFGLVSLIQKIIAGEEIPAESMLHALNDVEPDSQKHTYIEMLSLIKELLNKADSKEGIKFIEEFMEIVAEDSVQQSGEDTSTVPVQVDILQKLQDLLGNNSENESSGLNIASFLTTSLNVQQVSMENVAIDIEKIAKLWRNVETLINKMENQLITTKDYKQLMNMLQQWSQLSQQDSAALNNFLSAVDQSKAKSVWGKMVENYQNRMKTDKLYGQTQQVTKDDIAKWLKSALENYETTMKADSNLVRADVASWSGQQSTSKVQQFVIHVQQTNTGEQVAQKQLLEQFQQAIQKSSFLKSPNGTNQLILRLQPGNLGDVMVKLTQVNGEMVVKMVVQSQAAKELLEGNLNQLRHMFSPQQVVIEKQEPIAMQNSQDKLWQDDSEQTSEQGQSGSDQYKEHESESEQDNNSTFHDLLMDMKV</sequence>
<evidence type="ECO:0000256" key="1">
    <source>
        <dbReference type="SAM" id="MobiDB-lite"/>
    </source>
</evidence>
<feature type="region of interest" description="Disordered" evidence="1">
    <location>
        <begin position="479"/>
        <end position="526"/>
    </location>
</feature>
<dbReference type="Proteomes" id="UP000199687">
    <property type="component" value="Unassembled WGS sequence"/>
</dbReference>
<dbReference type="OrthoDB" id="2112988at2"/>
<dbReference type="InterPro" id="IPR021136">
    <property type="entry name" value="Flagellar_hook_control-like_C"/>
</dbReference>
<keyword evidence="4" id="KW-1185">Reference proteome</keyword>
<organism evidence="3 4">
    <name type="scientific">Gracilibacillus ureilyticus</name>
    <dbReference type="NCBI Taxonomy" id="531814"/>
    <lineage>
        <taxon>Bacteria</taxon>
        <taxon>Bacillati</taxon>
        <taxon>Bacillota</taxon>
        <taxon>Bacilli</taxon>
        <taxon>Bacillales</taxon>
        <taxon>Bacillaceae</taxon>
        <taxon>Gracilibacillus</taxon>
    </lineage>
</organism>
<dbReference type="Gene3D" id="3.30.750.140">
    <property type="match status" value="1"/>
</dbReference>
<reference evidence="3 4" key="1">
    <citation type="submission" date="2016-10" db="EMBL/GenBank/DDBJ databases">
        <authorList>
            <person name="de Groot N.N."/>
        </authorList>
    </citation>
    <scope>NUCLEOTIDE SEQUENCE [LARGE SCALE GENOMIC DNA]</scope>
    <source>
        <strain evidence="3 4">CGMCC 1.7727</strain>
    </source>
</reference>
<gene>
    <name evidence="3" type="ORF">SAMN04487944_101102</name>
</gene>